<dbReference type="OrthoDB" id="9783269at2"/>
<organism evidence="5 6">
    <name type="scientific">Cupriavidus basilensis</name>
    <dbReference type="NCBI Taxonomy" id="68895"/>
    <lineage>
        <taxon>Bacteria</taxon>
        <taxon>Pseudomonadati</taxon>
        <taxon>Pseudomonadota</taxon>
        <taxon>Betaproteobacteria</taxon>
        <taxon>Burkholderiales</taxon>
        <taxon>Burkholderiaceae</taxon>
        <taxon>Cupriavidus</taxon>
    </lineage>
</organism>
<feature type="active site" description="Tele-phosphohistidine intermediate" evidence="3">
    <location>
        <position position="20"/>
    </location>
</feature>
<dbReference type="Pfam" id="PF00300">
    <property type="entry name" value="His_Phos_1"/>
    <property type="match status" value="1"/>
</dbReference>
<proteinExistence type="predicted"/>
<evidence type="ECO:0000256" key="2">
    <source>
        <dbReference type="ARBA" id="ARBA00023235"/>
    </source>
</evidence>
<evidence type="ECO:0000313" key="5">
    <source>
        <dbReference type="EMBL" id="AJG17965.1"/>
    </source>
</evidence>
<dbReference type="InterPro" id="IPR050275">
    <property type="entry name" value="PGM_Phosphatase"/>
</dbReference>
<evidence type="ECO:0000256" key="3">
    <source>
        <dbReference type="PIRSR" id="PIRSR613078-1"/>
    </source>
</evidence>
<protein>
    <submittedName>
        <fullName evidence="5">Putative phosphoglycerate mutase family protein</fullName>
    </submittedName>
</protein>
<reference evidence="5 6" key="1">
    <citation type="journal article" date="2015" name="Genome Announc.">
        <title>Complete Genome Sequence of Cupriavidus basilensis 4G11, Isolated from the Oak Ridge Field Research Center Site.</title>
        <authorList>
            <person name="Ray J."/>
            <person name="Waters R.J."/>
            <person name="Skerker J.M."/>
            <person name="Kuehl J.V."/>
            <person name="Price M.N."/>
            <person name="Huang J."/>
            <person name="Chakraborty R."/>
            <person name="Arkin A.P."/>
            <person name="Deutschbauer A."/>
        </authorList>
    </citation>
    <scope>NUCLEOTIDE SEQUENCE [LARGE SCALE GENOMIC DNA]</scope>
    <source>
        <strain evidence="5">4G11</strain>
    </source>
</reference>
<evidence type="ECO:0000313" key="6">
    <source>
        <dbReference type="Proteomes" id="UP000031843"/>
    </source>
</evidence>
<dbReference type="PROSITE" id="PS00175">
    <property type="entry name" value="PG_MUTASE"/>
    <property type="match status" value="1"/>
</dbReference>
<sequence length="224" mass="24733">MSQLPGPHSLAFTHLILIRHGETAWNRERRLQGQLDIPLNATGVAQADALAQALAVEPIDAVYASDLSRAMRTAAPLAEALGLAVRPDPRLRERCYGSLEGMTYAEVAEQLPEDFARWQARVPDYAPDGGESLLAFHERAVQAALALGRRHPGERIALVAHGGVLDCLYREANDMTLEAPRRHELLNASINRLRCDSVRLTVMQWADVGHLEALTLDEVDRRVP</sequence>
<dbReference type="InterPro" id="IPR013078">
    <property type="entry name" value="His_Pase_superF_clade-1"/>
</dbReference>
<dbReference type="GO" id="GO:0016791">
    <property type="term" value="F:phosphatase activity"/>
    <property type="evidence" value="ECO:0007669"/>
    <property type="project" value="TreeGrafter"/>
</dbReference>
<dbReference type="InterPro" id="IPR029033">
    <property type="entry name" value="His_PPase_superfam"/>
</dbReference>
<accession>A0A0C4Y4T9</accession>
<dbReference type="STRING" id="68895.RR42_m0552"/>
<feature type="binding site" evidence="4">
    <location>
        <begin position="93"/>
        <end position="96"/>
    </location>
    <ligand>
        <name>substrate</name>
    </ligand>
</feature>
<dbReference type="SMART" id="SM00855">
    <property type="entry name" value="PGAM"/>
    <property type="match status" value="1"/>
</dbReference>
<dbReference type="Proteomes" id="UP000031843">
    <property type="component" value="Chromosome main"/>
</dbReference>
<feature type="active site" description="Proton donor/acceptor" evidence="3">
    <location>
        <position position="93"/>
    </location>
</feature>
<dbReference type="CDD" id="cd07067">
    <property type="entry name" value="HP_PGM_like"/>
    <property type="match status" value="1"/>
</dbReference>
<feature type="binding site" evidence="4">
    <location>
        <position position="69"/>
    </location>
    <ligand>
        <name>substrate</name>
    </ligand>
</feature>
<dbReference type="RefSeq" id="WP_043343702.1">
    <property type="nucleotide sequence ID" value="NZ_CP010536.1"/>
</dbReference>
<dbReference type="EMBL" id="CP010536">
    <property type="protein sequence ID" value="AJG17965.1"/>
    <property type="molecule type" value="Genomic_DNA"/>
</dbReference>
<evidence type="ECO:0000256" key="1">
    <source>
        <dbReference type="ARBA" id="ARBA00023152"/>
    </source>
</evidence>
<dbReference type="SUPFAM" id="SSF53254">
    <property type="entry name" value="Phosphoglycerate mutase-like"/>
    <property type="match status" value="1"/>
</dbReference>
<name>A0A0C4Y4T9_9BURK</name>
<evidence type="ECO:0000256" key="4">
    <source>
        <dbReference type="PIRSR" id="PIRSR613078-2"/>
    </source>
</evidence>
<dbReference type="PANTHER" id="PTHR48100">
    <property type="entry name" value="BROAD-SPECIFICITY PHOSPHATASE YOR283W-RELATED"/>
    <property type="match status" value="1"/>
</dbReference>
<dbReference type="AlphaFoldDB" id="A0A0C4Y4T9"/>
<dbReference type="InterPro" id="IPR001345">
    <property type="entry name" value="PG/BPGM_mutase_AS"/>
</dbReference>
<dbReference type="Gene3D" id="3.40.50.1240">
    <property type="entry name" value="Phosphoglycerate mutase-like"/>
    <property type="match status" value="1"/>
</dbReference>
<dbReference type="KEGG" id="cbw:RR42_m0552"/>
<gene>
    <name evidence="5" type="ORF">RR42_m0552</name>
</gene>
<dbReference type="GO" id="GO:0005737">
    <property type="term" value="C:cytoplasm"/>
    <property type="evidence" value="ECO:0007669"/>
    <property type="project" value="TreeGrafter"/>
</dbReference>
<dbReference type="PANTHER" id="PTHR48100:SF1">
    <property type="entry name" value="HISTIDINE PHOSPHATASE FAMILY PROTEIN-RELATED"/>
    <property type="match status" value="1"/>
</dbReference>
<keyword evidence="2" id="KW-0413">Isomerase</keyword>
<feature type="binding site" evidence="4">
    <location>
        <begin position="19"/>
        <end position="26"/>
    </location>
    <ligand>
        <name>substrate</name>
    </ligand>
</feature>
<keyword evidence="6" id="KW-1185">Reference proteome</keyword>
<keyword evidence="1" id="KW-0324">Glycolysis</keyword>